<proteinExistence type="predicted"/>
<keyword evidence="3" id="KW-1185">Reference proteome</keyword>
<dbReference type="PANTHER" id="PTHR43433">
    <property type="entry name" value="HYDROLASE, ALPHA/BETA FOLD FAMILY PROTEIN"/>
    <property type="match status" value="1"/>
</dbReference>
<dbReference type="InterPro" id="IPR050471">
    <property type="entry name" value="AB_hydrolase"/>
</dbReference>
<dbReference type="InterPro" id="IPR029058">
    <property type="entry name" value="AB_hydrolase_fold"/>
</dbReference>
<sequence length="257" mass="26620">MIKVGGAELECTLHGSGEALVLLANAGCSTGYFDPLAGRLAAGGLQIVAINMRGVGSSTGPLDGVSLQDLAADVAGVIEMLGCAPAHILGHAFGNRVARCLAADRPELVRSLILLAAGGLIALATPLGTAFRNAGEARRTGPECAALGARWLSPASDPNVLQPVECWPQVHIAQIATSRLTPLEHWWTGGTAPMLVVQGLDDDAAPPGNGHALRNTLGNRVTLVDIPQAGHFMLLEQPEPVFDAVRDFIKRIGASRA</sequence>
<dbReference type="Gene3D" id="3.40.50.1820">
    <property type="entry name" value="alpha/beta hydrolase"/>
    <property type="match status" value="1"/>
</dbReference>
<dbReference type="PRINTS" id="PR00111">
    <property type="entry name" value="ABHYDROLASE"/>
</dbReference>
<comment type="caution">
    <text evidence="2">The sequence shown here is derived from an EMBL/GenBank/DDBJ whole genome shotgun (WGS) entry which is preliminary data.</text>
</comment>
<name>A0ABS3ZXG4_9BRAD</name>
<dbReference type="Pfam" id="PF12697">
    <property type="entry name" value="Abhydrolase_6"/>
    <property type="match status" value="1"/>
</dbReference>
<feature type="domain" description="AB hydrolase-1" evidence="1">
    <location>
        <begin position="14"/>
        <end position="244"/>
    </location>
</feature>
<dbReference type="Proteomes" id="UP000669317">
    <property type="component" value="Unassembled WGS sequence"/>
</dbReference>
<dbReference type="SUPFAM" id="SSF53474">
    <property type="entry name" value="alpha/beta-Hydrolases"/>
    <property type="match status" value="1"/>
</dbReference>
<evidence type="ECO:0000313" key="2">
    <source>
        <dbReference type="EMBL" id="MBP0112838.1"/>
    </source>
</evidence>
<organism evidence="2 3">
    <name type="scientific">Bradyrhizobium vignae</name>
    <dbReference type="NCBI Taxonomy" id="1549949"/>
    <lineage>
        <taxon>Bacteria</taxon>
        <taxon>Pseudomonadati</taxon>
        <taxon>Pseudomonadota</taxon>
        <taxon>Alphaproteobacteria</taxon>
        <taxon>Hyphomicrobiales</taxon>
        <taxon>Nitrobacteraceae</taxon>
        <taxon>Bradyrhizobium</taxon>
    </lineage>
</organism>
<reference evidence="2 3" key="1">
    <citation type="submission" date="2021-03" db="EMBL/GenBank/DDBJ databases">
        <title>Genome Sequence of Bradyrhizobium vignae strain ISRA400.</title>
        <authorList>
            <person name="Tisa L.S."/>
            <person name="Svistoonoff S."/>
            <person name="Hocher V."/>
            <person name="Fall S."/>
            <person name="Zaiya A."/>
            <person name="Naing D."/>
            <person name="Niang N."/>
            <person name="Diouf A."/>
            <person name="Dasylva M.C."/>
            <person name="Toure O."/>
            <person name="Gueye M."/>
            <person name="Gully D."/>
            <person name="Tisseyre P."/>
            <person name="Simpson S."/>
            <person name="Morris K."/>
            <person name="Thomas W.K."/>
        </authorList>
    </citation>
    <scope>NUCLEOTIDE SEQUENCE [LARGE SCALE GENOMIC DNA]</scope>
    <source>
        <strain evidence="2 3">ISRA400</strain>
    </source>
</reference>
<dbReference type="EMBL" id="JAGIKT010000038">
    <property type="protein sequence ID" value="MBP0112838.1"/>
    <property type="molecule type" value="Genomic_DNA"/>
</dbReference>
<evidence type="ECO:0000313" key="3">
    <source>
        <dbReference type="Proteomes" id="UP000669317"/>
    </source>
</evidence>
<dbReference type="InterPro" id="IPR000073">
    <property type="entry name" value="AB_hydrolase_1"/>
</dbReference>
<protein>
    <submittedName>
        <fullName evidence="2">Alpha/beta hydrolase</fullName>
    </submittedName>
</protein>
<accession>A0ABS3ZXG4</accession>
<dbReference type="PANTHER" id="PTHR43433:SF5">
    <property type="entry name" value="AB HYDROLASE-1 DOMAIN-CONTAINING PROTEIN"/>
    <property type="match status" value="1"/>
</dbReference>
<dbReference type="RefSeq" id="WP_209295422.1">
    <property type="nucleotide sequence ID" value="NZ_JAGIKT010000038.1"/>
</dbReference>
<evidence type="ECO:0000259" key="1">
    <source>
        <dbReference type="Pfam" id="PF12697"/>
    </source>
</evidence>
<gene>
    <name evidence="2" type="ORF">JWS04_17460</name>
</gene>
<keyword evidence="2" id="KW-0378">Hydrolase</keyword>
<dbReference type="GO" id="GO:0016787">
    <property type="term" value="F:hydrolase activity"/>
    <property type="evidence" value="ECO:0007669"/>
    <property type="project" value="UniProtKB-KW"/>
</dbReference>